<organism evidence="1 2">
    <name type="scientific">Durusdinium trenchii</name>
    <dbReference type="NCBI Taxonomy" id="1381693"/>
    <lineage>
        <taxon>Eukaryota</taxon>
        <taxon>Sar</taxon>
        <taxon>Alveolata</taxon>
        <taxon>Dinophyceae</taxon>
        <taxon>Suessiales</taxon>
        <taxon>Symbiodiniaceae</taxon>
        <taxon>Durusdinium</taxon>
    </lineage>
</organism>
<reference evidence="1 2" key="1">
    <citation type="submission" date="2024-02" db="EMBL/GenBank/DDBJ databases">
        <authorList>
            <person name="Chen Y."/>
            <person name="Shah S."/>
            <person name="Dougan E. K."/>
            <person name="Thang M."/>
            <person name="Chan C."/>
        </authorList>
    </citation>
    <scope>NUCLEOTIDE SEQUENCE [LARGE SCALE GENOMIC DNA]</scope>
</reference>
<evidence type="ECO:0000313" key="1">
    <source>
        <dbReference type="EMBL" id="CAK9118496.1"/>
    </source>
</evidence>
<gene>
    <name evidence="1" type="ORF">CCMP2556_LOCUS55567</name>
</gene>
<dbReference type="Proteomes" id="UP001642484">
    <property type="component" value="Unassembled WGS sequence"/>
</dbReference>
<comment type="caution">
    <text evidence="1">The sequence shown here is derived from an EMBL/GenBank/DDBJ whole genome shotgun (WGS) entry which is preliminary data.</text>
</comment>
<evidence type="ECO:0000313" key="2">
    <source>
        <dbReference type="Proteomes" id="UP001642484"/>
    </source>
</evidence>
<keyword evidence="2" id="KW-1185">Reference proteome</keyword>
<dbReference type="EMBL" id="CAXAMN010029027">
    <property type="protein sequence ID" value="CAK9118496.1"/>
    <property type="molecule type" value="Genomic_DNA"/>
</dbReference>
<accession>A0ABP0T1C3</accession>
<name>A0ABP0T1C3_9DINO</name>
<proteinExistence type="predicted"/>
<sequence length="147" mass="15947">MPRLLFASTAPAFATLRGHTLFFDVVKWGELVSWRTGAPERLQLALVGSFQEQNRAHGKSGWSEPVGLCRSVLQQDNEGGRQLSASSSQRKPANPISKLVDLEGLKSATALRHLAFQNVDSSDSCPICSLPESWVELMSFSSASACV</sequence>
<protein>
    <submittedName>
        <fullName evidence="1">Uncharacterized protein</fullName>
    </submittedName>
</protein>